<protein>
    <submittedName>
        <fullName evidence="3">Beta-lactamase domain protein</fullName>
    </submittedName>
</protein>
<dbReference type="GO" id="GO:0017001">
    <property type="term" value="P:antibiotic catabolic process"/>
    <property type="evidence" value="ECO:0007669"/>
    <property type="project" value="UniProtKB-ARBA"/>
</dbReference>
<accession>A0LHC9</accession>
<dbReference type="HOGENOM" id="CLU_030571_2_4_7"/>
<evidence type="ECO:0000259" key="2">
    <source>
        <dbReference type="SMART" id="SM00849"/>
    </source>
</evidence>
<name>A0LHC9_SYNFM</name>
<dbReference type="Gene3D" id="3.60.15.10">
    <property type="entry name" value="Ribonuclease Z/Hydroxyacylglutathione hydrolase-like"/>
    <property type="match status" value="1"/>
</dbReference>
<keyword evidence="4" id="KW-1185">Reference proteome</keyword>
<evidence type="ECO:0000313" key="4">
    <source>
        <dbReference type="Proteomes" id="UP000001784"/>
    </source>
</evidence>
<dbReference type="SMART" id="SM00849">
    <property type="entry name" value="Lactamase_B"/>
    <property type="match status" value="1"/>
</dbReference>
<dbReference type="PANTHER" id="PTHR42951">
    <property type="entry name" value="METALLO-BETA-LACTAMASE DOMAIN-CONTAINING"/>
    <property type="match status" value="1"/>
</dbReference>
<sequence length="221" mass="24025">MKITREIYQVAGEGLSAAEDAAAYLIVFGTHAAMVDAGCGWSVDRIYGNILECGVSGEQLEYLLLTHCHFDHTGGADAIRRRTGCKIVAHALDAPFLERGDGEVTAAGWYGASLKPFPVDVVLEGEEEEILLGERSIRAIHTPGHSPGSVVYLVESDGKKVLFGQDIHGPLHASLLSDRGKYLRSLESILSLEPDILCEGHYGVFQGKKRSADFIRQFLND</sequence>
<dbReference type="SUPFAM" id="SSF56281">
    <property type="entry name" value="Metallo-hydrolase/oxidoreductase"/>
    <property type="match status" value="1"/>
</dbReference>
<gene>
    <name evidence="3" type="ordered locus">Sfum_1138</name>
</gene>
<dbReference type="Proteomes" id="UP000001784">
    <property type="component" value="Chromosome"/>
</dbReference>
<dbReference type="AlphaFoldDB" id="A0LHC9"/>
<dbReference type="InterPro" id="IPR036866">
    <property type="entry name" value="RibonucZ/Hydroxyglut_hydro"/>
</dbReference>
<dbReference type="InterPro" id="IPR050855">
    <property type="entry name" value="NDM-1-like"/>
</dbReference>
<evidence type="ECO:0000313" key="3">
    <source>
        <dbReference type="EMBL" id="ABK16831.1"/>
    </source>
</evidence>
<dbReference type="KEGG" id="sfu:Sfum_1138"/>
<dbReference type="PANTHER" id="PTHR42951:SF4">
    <property type="entry name" value="ACYL-COENZYME A THIOESTERASE MBLAC2"/>
    <property type="match status" value="1"/>
</dbReference>
<organism evidence="3 4">
    <name type="scientific">Syntrophobacter fumaroxidans (strain DSM 10017 / MPOB)</name>
    <dbReference type="NCBI Taxonomy" id="335543"/>
    <lineage>
        <taxon>Bacteria</taxon>
        <taxon>Pseudomonadati</taxon>
        <taxon>Thermodesulfobacteriota</taxon>
        <taxon>Syntrophobacteria</taxon>
        <taxon>Syntrophobacterales</taxon>
        <taxon>Syntrophobacteraceae</taxon>
        <taxon>Syntrophobacter</taxon>
    </lineage>
</organism>
<dbReference type="EMBL" id="CP000478">
    <property type="protein sequence ID" value="ABK16831.1"/>
    <property type="molecule type" value="Genomic_DNA"/>
</dbReference>
<reference evidence="3 4" key="1">
    <citation type="submission" date="2006-10" db="EMBL/GenBank/DDBJ databases">
        <title>Complete sequence of Syntrophobacter fumaroxidans MPOB.</title>
        <authorList>
            <consortium name="US DOE Joint Genome Institute"/>
            <person name="Copeland A."/>
            <person name="Lucas S."/>
            <person name="Lapidus A."/>
            <person name="Barry K."/>
            <person name="Detter J.C."/>
            <person name="Glavina del Rio T."/>
            <person name="Hammon N."/>
            <person name="Israni S."/>
            <person name="Pitluck S."/>
            <person name="Goltsman E.G."/>
            <person name="Martinez M."/>
            <person name="Schmutz J."/>
            <person name="Larimer F."/>
            <person name="Land M."/>
            <person name="Hauser L."/>
            <person name="Kyrpides N."/>
            <person name="Kim E."/>
            <person name="Boone D.R."/>
            <person name="Brockman F."/>
            <person name="Culley D."/>
            <person name="Ferry J."/>
            <person name="Gunsalus R."/>
            <person name="McInerney M.J."/>
            <person name="Morrison M."/>
            <person name="Plugge C."/>
            <person name="Rohlin L."/>
            <person name="Scholten J."/>
            <person name="Sieber J."/>
            <person name="Stams A.J.M."/>
            <person name="Worm P."/>
            <person name="Henstra A.M."/>
            <person name="Richardson P."/>
        </authorList>
    </citation>
    <scope>NUCLEOTIDE SEQUENCE [LARGE SCALE GENOMIC DNA]</scope>
    <source>
        <strain evidence="4">DSM 10017 / MPOB</strain>
    </source>
</reference>
<proteinExistence type="inferred from homology"/>
<dbReference type="OrthoDB" id="9802991at2"/>
<comment type="similarity">
    <text evidence="1">Belongs to the metallo-beta-lactamase superfamily. Class-B beta-lactamase family.</text>
</comment>
<dbReference type="InterPro" id="IPR001279">
    <property type="entry name" value="Metallo-B-lactamas"/>
</dbReference>
<evidence type="ECO:0000256" key="1">
    <source>
        <dbReference type="ARBA" id="ARBA00005250"/>
    </source>
</evidence>
<feature type="domain" description="Metallo-beta-lactamase" evidence="2">
    <location>
        <begin position="20"/>
        <end position="201"/>
    </location>
</feature>
<dbReference type="eggNOG" id="COG0491">
    <property type="taxonomic scope" value="Bacteria"/>
</dbReference>
<dbReference type="Pfam" id="PF00753">
    <property type="entry name" value="Lactamase_B"/>
    <property type="match status" value="1"/>
</dbReference>
<dbReference type="STRING" id="335543.Sfum_1138"/>
<dbReference type="InParanoid" id="A0LHC9"/>
<dbReference type="RefSeq" id="WP_011698002.1">
    <property type="nucleotide sequence ID" value="NC_008554.1"/>
</dbReference>